<name>A0ABN6PNT4_9BURK</name>
<feature type="domain" description="Solute-binding protein family 5" evidence="4">
    <location>
        <begin position="74"/>
        <end position="453"/>
    </location>
</feature>
<protein>
    <submittedName>
        <fullName evidence="5">ABC transporter</fullName>
    </submittedName>
</protein>
<dbReference type="PIRSF" id="PIRSF002741">
    <property type="entry name" value="MppA"/>
    <property type="match status" value="1"/>
</dbReference>
<organism evidence="5 6">
    <name type="scientific">Sphaerotilus microaerophilus</name>
    <dbReference type="NCBI Taxonomy" id="2914710"/>
    <lineage>
        <taxon>Bacteria</taxon>
        <taxon>Pseudomonadati</taxon>
        <taxon>Pseudomonadota</taxon>
        <taxon>Betaproteobacteria</taxon>
        <taxon>Burkholderiales</taxon>
        <taxon>Sphaerotilaceae</taxon>
        <taxon>Sphaerotilus</taxon>
    </lineage>
</organism>
<evidence type="ECO:0000313" key="5">
    <source>
        <dbReference type="EMBL" id="BDI05530.1"/>
    </source>
</evidence>
<dbReference type="EMBL" id="AP025730">
    <property type="protein sequence ID" value="BDI05530.1"/>
    <property type="molecule type" value="Genomic_DNA"/>
</dbReference>
<feature type="signal peptide" evidence="3">
    <location>
        <begin position="1"/>
        <end position="28"/>
    </location>
</feature>
<reference evidence="5" key="1">
    <citation type="submission" date="2022-04" db="EMBL/GenBank/DDBJ databases">
        <title>Whole genome sequence of Sphaerotilus sp. FB-5.</title>
        <authorList>
            <person name="Takeda M."/>
            <person name="Narihara S."/>
            <person name="Akimoto M."/>
            <person name="Akimoto R."/>
            <person name="Nishiyashiki S."/>
            <person name="Murakami T."/>
        </authorList>
    </citation>
    <scope>NUCLEOTIDE SEQUENCE</scope>
    <source>
        <strain evidence="5">FB-5</strain>
    </source>
</reference>
<dbReference type="CDD" id="cd08493">
    <property type="entry name" value="PBP2_DppA_like"/>
    <property type="match status" value="1"/>
</dbReference>
<dbReference type="InterPro" id="IPR039424">
    <property type="entry name" value="SBP_5"/>
</dbReference>
<dbReference type="Pfam" id="PF00496">
    <property type="entry name" value="SBP_bac_5"/>
    <property type="match status" value="1"/>
</dbReference>
<gene>
    <name evidence="5" type="ORF">CATMQ487_25000</name>
</gene>
<dbReference type="PANTHER" id="PTHR30290:SF38">
    <property type="entry name" value="D,D-DIPEPTIDE-BINDING PERIPLASMIC PROTEIN DDPA-RELATED"/>
    <property type="match status" value="1"/>
</dbReference>
<dbReference type="RefSeq" id="WP_251973555.1">
    <property type="nucleotide sequence ID" value="NZ_AP025730.1"/>
</dbReference>
<dbReference type="Gene3D" id="3.90.76.10">
    <property type="entry name" value="Dipeptide-binding Protein, Domain 1"/>
    <property type="match status" value="1"/>
</dbReference>
<dbReference type="Gene3D" id="3.10.105.10">
    <property type="entry name" value="Dipeptide-binding Protein, Domain 3"/>
    <property type="match status" value="1"/>
</dbReference>
<evidence type="ECO:0000256" key="3">
    <source>
        <dbReference type="SAM" id="SignalP"/>
    </source>
</evidence>
<dbReference type="SUPFAM" id="SSF53850">
    <property type="entry name" value="Periplasmic binding protein-like II"/>
    <property type="match status" value="1"/>
</dbReference>
<dbReference type="InterPro" id="IPR030678">
    <property type="entry name" value="Peptide/Ni-bd"/>
</dbReference>
<dbReference type="PANTHER" id="PTHR30290">
    <property type="entry name" value="PERIPLASMIC BINDING COMPONENT OF ABC TRANSPORTER"/>
    <property type="match status" value="1"/>
</dbReference>
<accession>A0ABN6PNT4</accession>
<keyword evidence="2 3" id="KW-0732">Signal</keyword>
<dbReference type="PROSITE" id="PS01040">
    <property type="entry name" value="SBP_BACTERIAL_5"/>
    <property type="match status" value="1"/>
</dbReference>
<proteinExistence type="inferred from homology"/>
<evidence type="ECO:0000313" key="6">
    <source>
        <dbReference type="Proteomes" id="UP001057498"/>
    </source>
</evidence>
<evidence type="ECO:0000256" key="2">
    <source>
        <dbReference type="ARBA" id="ARBA00022729"/>
    </source>
</evidence>
<feature type="chain" id="PRO_5045076185" evidence="3">
    <location>
        <begin position="29"/>
        <end position="535"/>
    </location>
</feature>
<sequence length="535" mass="58440">MTKKNPLSFRRVAVAAVVLLAAAGLTHAAGTLTVCTESSPDGFDIVQYESLVTQDAAGLTIYDQLLHFKPGSTEVVPGLAEKWSVSPDGLTYTFSLRKGVKFHATPWFKPTRDFNADDVLFSIQRMADKAHPAHGVAKNGYIYWTGMEMSSLVKSVSKVDEHTVRFVLTRPEAPFLANMAMSSIGSISSAEYAAQLQKEGKLDLLNTQPVGTGPFVFKSYQKDAVVRFTANAGYWGGAPKVDNLILAITTDPNVRVQKLKAGECLIGTNMKPDTASVFDGDANVQMLRSSPLLTAYIAPNNKRKWTSDKRLREALWLAFDKKTYIQSVYGGNAKAAASFLPPGIWSYDAALAERSSPAALDRARALVKASGYDGSELTLVTRIGGSIDGKRAAELMQADWAKIGVKVKVQMMEWGELLKRTGKGEHDITFLSWAGDNGDPDNFFTPNLSCSGVESGGNKAQWCNKAFEELIATARKTADPKKRTELYRKAQKLVYDDVALIPTVYPVNMTALNKKVSGYVASPFSWNDFRNVSVK</sequence>
<dbReference type="InterPro" id="IPR000914">
    <property type="entry name" value="SBP_5_dom"/>
</dbReference>
<dbReference type="Gene3D" id="3.40.190.10">
    <property type="entry name" value="Periplasmic binding protein-like II"/>
    <property type="match status" value="1"/>
</dbReference>
<evidence type="ECO:0000256" key="1">
    <source>
        <dbReference type="ARBA" id="ARBA00005695"/>
    </source>
</evidence>
<keyword evidence="6" id="KW-1185">Reference proteome</keyword>
<dbReference type="InterPro" id="IPR023765">
    <property type="entry name" value="SBP_5_CS"/>
</dbReference>
<evidence type="ECO:0000259" key="4">
    <source>
        <dbReference type="Pfam" id="PF00496"/>
    </source>
</evidence>
<comment type="similarity">
    <text evidence="1">Belongs to the bacterial solute-binding protein 5 family.</text>
</comment>
<dbReference type="Proteomes" id="UP001057498">
    <property type="component" value="Chromosome"/>
</dbReference>